<keyword evidence="9 14" id="KW-0460">Magnesium</keyword>
<dbReference type="FunFam" id="1.10.150.20:FF:000007">
    <property type="entry name" value="DNA ligase"/>
    <property type="match status" value="1"/>
</dbReference>
<comment type="catalytic activity">
    <reaction evidence="12 14 15">
        <text>NAD(+) + (deoxyribonucleotide)n-3'-hydroxyl + 5'-phospho-(deoxyribonucleotide)m = (deoxyribonucleotide)n+m + AMP + beta-nicotinamide D-nucleotide.</text>
        <dbReference type="EC" id="6.5.1.2"/>
    </reaction>
</comment>
<evidence type="ECO:0000256" key="15">
    <source>
        <dbReference type="RuleBase" id="RU000618"/>
    </source>
</evidence>
<evidence type="ECO:0000256" key="8">
    <source>
        <dbReference type="ARBA" id="ARBA00022833"/>
    </source>
</evidence>
<dbReference type="PANTHER" id="PTHR23389">
    <property type="entry name" value="CHROMOSOME TRANSMISSION FIDELITY FACTOR 18"/>
    <property type="match status" value="1"/>
</dbReference>
<dbReference type="InterPro" id="IPR010994">
    <property type="entry name" value="RuvA_2-like"/>
</dbReference>
<comment type="cofactor">
    <cofactor evidence="14">
        <name>Mg(2+)</name>
        <dbReference type="ChEBI" id="CHEBI:18420"/>
    </cofactor>
    <cofactor evidence="14">
        <name>Mn(2+)</name>
        <dbReference type="ChEBI" id="CHEBI:29035"/>
    </cofactor>
</comment>
<feature type="binding site" evidence="14">
    <location>
        <begin position="86"/>
        <end position="87"/>
    </location>
    <ligand>
        <name>NAD(+)</name>
        <dbReference type="ChEBI" id="CHEBI:57540"/>
    </ligand>
</feature>
<feature type="binding site" evidence="14">
    <location>
        <begin position="36"/>
        <end position="40"/>
    </location>
    <ligand>
        <name>NAD(+)</name>
        <dbReference type="ChEBI" id="CHEBI:57540"/>
    </ligand>
</feature>
<reference evidence="17 18" key="1">
    <citation type="submission" date="2022-11" db="EMBL/GenBank/DDBJ databases">
        <title>Haliovirga abyssi gen. nov., sp. nov., a mesophilic fermentative bacterium isolated from the Iheya North hydrothermal field and the proposal of Haliovirgaceae fam. nov.</title>
        <authorList>
            <person name="Miyazaki U."/>
            <person name="Tame A."/>
            <person name="Miyazaki J."/>
            <person name="Takai K."/>
            <person name="Sawayama S."/>
            <person name="Kitajima M."/>
            <person name="Okamoto A."/>
            <person name="Nakagawa S."/>
        </authorList>
    </citation>
    <scope>NUCLEOTIDE SEQUENCE [LARGE SCALE GENOMIC DNA]</scope>
    <source>
        <strain evidence="17 18">IC12</strain>
    </source>
</reference>
<dbReference type="Pfam" id="PF03119">
    <property type="entry name" value="DNA_ligase_ZBD"/>
    <property type="match status" value="1"/>
</dbReference>
<dbReference type="PIRSF" id="PIRSF001604">
    <property type="entry name" value="LigA"/>
    <property type="match status" value="1"/>
</dbReference>
<dbReference type="GO" id="GO:0006281">
    <property type="term" value="P:DNA repair"/>
    <property type="evidence" value="ECO:0007669"/>
    <property type="project" value="UniProtKB-KW"/>
</dbReference>
<feature type="binding site" evidence="14">
    <location>
        <position position="411"/>
    </location>
    <ligand>
        <name>Zn(2+)</name>
        <dbReference type="ChEBI" id="CHEBI:29105"/>
    </ligand>
</feature>
<keyword evidence="18" id="KW-1185">Reference proteome</keyword>
<feature type="binding site" evidence="14">
    <location>
        <position position="408"/>
    </location>
    <ligand>
        <name>Zn(2+)</name>
        <dbReference type="ChEBI" id="CHEBI:29105"/>
    </ligand>
</feature>
<dbReference type="Gene3D" id="1.10.287.610">
    <property type="entry name" value="Helix hairpin bin"/>
    <property type="match status" value="1"/>
</dbReference>
<evidence type="ECO:0000256" key="4">
    <source>
        <dbReference type="ARBA" id="ARBA00022598"/>
    </source>
</evidence>
<dbReference type="InterPro" id="IPR004149">
    <property type="entry name" value="Znf_DNAligase_C4"/>
</dbReference>
<dbReference type="FunFam" id="3.30.470.30:FF:000001">
    <property type="entry name" value="DNA ligase"/>
    <property type="match status" value="1"/>
</dbReference>
<dbReference type="Gene3D" id="3.30.470.30">
    <property type="entry name" value="DNA ligase/mRNA capping enzyme"/>
    <property type="match status" value="1"/>
</dbReference>
<evidence type="ECO:0000256" key="13">
    <source>
        <dbReference type="ARBA" id="ARBA00060881"/>
    </source>
</evidence>
<dbReference type="PANTHER" id="PTHR23389:SF9">
    <property type="entry name" value="DNA LIGASE"/>
    <property type="match status" value="1"/>
</dbReference>
<feature type="binding site" evidence="14">
    <location>
        <position position="174"/>
    </location>
    <ligand>
        <name>NAD(+)</name>
        <dbReference type="ChEBI" id="CHEBI:57540"/>
    </ligand>
</feature>
<evidence type="ECO:0000256" key="9">
    <source>
        <dbReference type="ARBA" id="ARBA00022842"/>
    </source>
</evidence>
<dbReference type="PROSITE" id="PS01055">
    <property type="entry name" value="DNA_LIGASE_N1"/>
    <property type="match status" value="1"/>
</dbReference>
<dbReference type="GO" id="GO:0006260">
    <property type="term" value="P:DNA replication"/>
    <property type="evidence" value="ECO:0007669"/>
    <property type="project" value="UniProtKB-KW"/>
</dbReference>
<dbReference type="Pfam" id="PF00533">
    <property type="entry name" value="BRCT"/>
    <property type="match status" value="1"/>
</dbReference>
<dbReference type="InterPro" id="IPR041663">
    <property type="entry name" value="DisA/LigA_HHH"/>
</dbReference>
<dbReference type="GO" id="GO:0003677">
    <property type="term" value="F:DNA binding"/>
    <property type="evidence" value="ECO:0007669"/>
    <property type="project" value="InterPro"/>
</dbReference>
<dbReference type="Pfam" id="PF12826">
    <property type="entry name" value="HHH_2"/>
    <property type="match status" value="1"/>
</dbReference>
<evidence type="ECO:0000256" key="14">
    <source>
        <dbReference type="HAMAP-Rule" id="MF_01588"/>
    </source>
</evidence>
<dbReference type="InterPro" id="IPR001357">
    <property type="entry name" value="BRCT_dom"/>
</dbReference>
<dbReference type="InterPro" id="IPR004150">
    <property type="entry name" value="NAD_DNA_ligase_OB"/>
</dbReference>
<dbReference type="SMART" id="SM00278">
    <property type="entry name" value="HhH1"/>
    <property type="match status" value="3"/>
</dbReference>
<dbReference type="SMART" id="SM00532">
    <property type="entry name" value="LIGANc"/>
    <property type="match status" value="1"/>
</dbReference>
<dbReference type="GO" id="GO:0005829">
    <property type="term" value="C:cytosol"/>
    <property type="evidence" value="ECO:0007669"/>
    <property type="project" value="TreeGrafter"/>
</dbReference>
<dbReference type="InterPro" id="IPR012340">
    <property type="entry name" value="NA-bd_OB-fold"/>
</dbReference>
<dbReference type="EC" id="6.5.1.2" evidence="2 14"/>
<dbReference type="InterPro" id="IPR018239">
    <property type="entry name" value="DNA_ligase_AS"/>
</dbReference>
<feature type="domain" description="BRCT" evidence="16">
    <location>
        <begin position="594"/>
        <end position="670"/>
    </location>
</feature>
<keyword evidence="4 14" id="KW-0436">Ligase</keyword>
<dbReference type="InterPro" id="IPR003583">
    <property type="entry name" value="Hlx-hairpin-Hlx_DNA-bd_motif"/>
</dbReference>
<evidence type="ECO:0000256" key="10">
    <source>
        <dbReference type="ARBA" id="ARBA00023027"/>
    </source>
</evidence>
<keyword evidence="11 14" id="KW-0234">DNA repair</keyword>
<dbReference type="Pfam" id="PF22745">
    <property type="entry name" value="Nlig-Ia"/>
    <property type="match status" value="1"/>
</dbReference>
<comment type="function">
    <text evidence="1 14">DNA ligase that catalyzes the formation of phosphodiester linkages between 5'-phosphoryl and 3'-hydroxyl groups in double-stranded DNA using NAD as a coenzyme and as the energy source for the reaction. It is essential for DNA replication and repair of damaged DNA.</text>
</comment>
<dbReference type="CDD" id="cd00114">
    <property type="entry name" value="LIGANc"/>
    <property type="match status" value="1"/>
</dbReference>
<gene>
    <name evidence="14 17" type="primary">ligA</name>
    <name evidence="17" type="ORF">HLVA_01810</name>
</gene>
<keyword evidence="14" id="KW-0464">Manganese</keyword>
<evidence type="ECO:0000256" key="11">
    <source>
        <dbReference type="ARBA" id="ARBA00023204"/>
    </source>
</evidence>
<dbReference type="InterPro" id="IPR033136">
    <property type="entry name" value="DNA_ligase_CS"/>
</dbReference>
<dbReference type="PROSITE" id="PS01056">
    <property type="entry name" value="DNA_LIGASE_N2"/>
    <property type="match status" value="1"/>
</dbReference>
<dbReference type="EMBL" id="AP027059">
    <property type="protein sequence ID" value="BDU49612.1"/>
    <property type="molecule type" value="Genomic_DNA"/>
</dbReference>
<dbReference type="SMART" id="SM00292">
    <property type="entry name" value="BRCT"/>
    <property type="match status" value="1"/>
</dbReference>
<evidence type="ECO:0000256" key="5">
    <source>
        <dbReference type="ARBA" id="ARBA00022705"/>
    </source>
</evidence>
<keyword evidence="8 14" id="KW-0862">Zinc</keyword>
<evidence type="ECO:0000256" key="3">
    <source>
        <dbReference type="ARBA" id="ARBA00013308"/>
    </source>
</evidence>
<proteinExistence type="inferred from homology"/>
<dbReference type="RefSeq" id="WP_307904561.1">
    <property type="nucleotide sequence ID" value="NZ_AP027059.1"/>
</dbReference>
<dbReference type="SUPFAM" id="SSF50249">
    <property type="entry name" value="Nucleic acid-binding proteins"/>
    <property type="match status" value="1"/>
</dbReference>
<evidence type="ECO:0000256" key="7">
    <source>
        <dbReference type="ARBA" id="ARBA00022763"/>
    </source>
</evidence>
<keyword evidence="7 14" id="KW-0227">DNA damage</keyword>
<dbReference type="Gene3D" id="2.40.50.140">
    <property type="entry name" value="Nucleic acid-binding proteins"/>
    <property type="match status" value="1"/>
</dbReference>
<keyword evidence="5 14" id="KW-0235">DNA replication</keyword>
<keyword evidence="6 14" id="KW-0479">Metal-binding</keyword>
<protein>
    <recommendedName>
        <fullName evidence="3 14">DNA ligase</fullName>
        <ecNumber evidence="2 14">6.5.1.2</ecNumber>
    </recommendedName>
    <alternativeName>
        <fullName evidence="14">Polydeoxyribonucleotide synthase [NAD(+)]</fullName>
    </alternativeName>
</protein>
<dbReference type="PROSITE" id="PS50172">
    <property type="entry name" value="BRCT"/>
    <property type="match status" value="1"/>
</dbReference>
<organism evidence="17 18">
    <name type="scientific">Haliovirga abyssi</name>
    <dbReference type="NCBI Taxonomy" id="2996794"/>
    <lineage>
        <taxon>Bacteria</taxon>
        <taxon>Fusobacteriati</taxon>
        <taxon>Fusobacteriota</taxon>
        <taxon>Fusobacteriia</taxon>
        <taxon>Fusobacteriales</taxon>
        <taxon>Haliovirgaceae</taxon>
        <taxon>Haliovirga</taxon>
    </lineage>
</organism>
<feature type="binding site" evidence="14">
    <location>
        <position position="290"/>
    </location>
    <ligand>
        <name>NAD(+)</name>
        <dbReference type="ChEBI" id="CHEBI:57540"/>
    </ligand>
</feature>
<dbReference type="InterPro" id="IPR013839">
    <property type="entry name" value="DNAligase_adenylation"/>
</dbReference>
<evidence type="ECO:0000313" key="18">
    <source>
        <dbReference type="Proteomes" id="UP001321582"/>
    </source>
</evidence>
<keyword evidence="10 14" id="KW-0520">NAD</keyword>
<comment type="similarity">
    <text evidence="13 14">Belongs to the NAD-dependent DNA ligase family. LigA subfamily.</text>
</comment>
<evidence type="ECO:0000256" key="1">
    <source>
        <dbReference type="ARBA" id="ARBA00004067"/>
    </source>
</evidence>
<dbReference type="SUPFAM" id="SSF47781">
    <property type="entry name" value="RuvA domain 2-like"/>
    <property type="match status" value="1"/>
</dbReference>
<accession>A0AAU9DE69</accession>
<dbReference type="Gene3D" id="6.20.10.30">
    <property type="match status" value="1"/>
</dbReference>
<evidence type="ECO:0000256" key="6">
    <source>
        <dbReference type="ARBA" id="ARBA00022723"/>
    </source>
</evidence>
<dbReference type="InterPro" id="IPR001679">
    <property type="entry name" value="DNA_ligase"/>
</dbReference>
<dbReference type="SUPFAM" id="SSF52113">
    <property type="entry name" value="BRCT domain"/>
    <property type="match status" value="1"/>
</dbReference>
<dbReference type="KEGG" id="haby:HLVA_01810"/>
<dbReference type="HAMAP" id="MF_01588">
    <property type="entry name" value="DNA_ligase_A"/>
    <property type="match status" value="1"/>
</dbReference>
<dbReference type="NCBIfam" id="TIGR00575">
    <property type="entry name" value="dnlj"/>
    <property type="match status" value="1"/>
</dbReference>
<dbReference type="NCBIfam" id="NF005932">
    <property type="entry name" value="PRK07956.1"/>
    <property type="match status" value="1"/>
</dbReference>
<feature type="binding site" evidence="14">
    <location>
        <position position="117"/>
    </location>
    <ligand>
        <name>NAD(+)</name>
        <dbReference type="ChEBI" id="CHEBI:57540"/>
    </ligand>
</feature>
<dbReference type="InterPro" id="IPR036420">
    <property type="entry name" value="BRCT_dom_sf"/>
</dbReference>
<dbReference type="Proteomes" id="UP001321582">
    <property type="component" value="Chromosome"/>
</dbReference>
<dbReference type="Gene3D" id="3.40.50.10190">
    <property type="entry name" value="BRCT domain"/>
    <property type="match status" value="1"/>
</dbReference>
<dbReference type="Pfam" id="PF01653">
    <property type="entry name" value="DNA_ligase_aden"/>
    <property type="match status" value="1"/>
</dbReference>
<name>A0AAU9DE69_9FUSO</name>
<dbReference type="Gene3D" id="1.10.150.20">
    <property type="entry name" value="5' to 3' exonuclease, C-terminal subdomain"/>
    <property type="match status" value="2"/>
</dbReference>
<evidence type="ECO:0000256" key="12">
    <source>
        <dbReference type="ARBA" id="ARBA00034005"/>
    </source>
</evidence>
<dbReference type="Pfam" id="PF03120">
    <property type="entry name" value="OB_DNA_ligase"/>
    <property type="match status" value="1"/>
</dbReference>
<dbReference type="GO" id="GO:0046872">
    <property type="term" value="F:metal ion binding"/>
    <property type="evidence" value="ECO:0007669"/>
    <property type="project" value="UniProtKB-KW"/>
</dbReference>
<feature type="binding site" evidence="14">
    <location>
        <position position="314"/>
    </location>
    <ligand>
        <name>NAD(+)</name>
        <dbReference type="ChEBI" id="CHEBI:57540"/>
    </ligand>
</feature>
<dbReference type="AlphaFoldDB" id="A0AAU9DE69"/>
<dbReference type="InterPro" id="IPR013840">
    <property type="entry name" value="DNAligase_N"/>
</dbReference>
<dbReference type="GO" id="GO:0003911">
    <property type="term" value="F:DNA ligase (NAD+) activity"/>
    <property type="evidence" value="ECO:0007669"/>
    <property type="project" value="UniProtKB-UniRule"/>
</dbReference>
<sequence>MKDISEKILSEIKELRELIDKYNYFYYAKDESIISDYEYDMLTKKLEKYEKEYPELINEFSPTQLVGKLDKNSKFKKVEHKVPMLSLANTYGINDIKNFNDRVLKIIERDNIEYVLELKLDGLSISLNYENGKLKRGVTRGDGKIGEDVTENILQINSIPKYLKENINIEVRGEVILPLDKFKKINKERIEKGQEVFANPRNAAAGTLRQLDSKIVKERELDCYVYYLVNSENYNLEKHSQSLEYMKKLGFKVNDNYKIVNNIFEITDFIKEWEEKRKELNYETDGLVIKVNEYMFYEELGYTTKSPRWAIAYKFPTTQVTTKLISITYQIGRTGVITPVANLEPVRISGSMVRRATLHNFEEIARKDIRIGDIVFVEKAAEIIPQVVKPVIELRTGEEKEVEMPTICPSCREKLYKDENEVALKCVNNSCPEKLKRKIEYFVSRDAMNIEGLGPKLIERFINEGYIKNICDIYKLEDKFNEISEMENFGIKSIENLLESINKSKTREYNKVLYSLGIPYVGKFLADTLSNYSKNIVFLMQMSKEELLEIDGVGEKVASSVIKFFQDENNREIIEKLKQIGLNFEFLEKDNQDEDLKKLIGKTFLVTGTLKNYKRSELKDIIEKNGGKNVSSVSKKLNYLIVGENPGSKFKKAEVLGIPIINEDEFFKMI</sequence>
<dbReference type="SUPFAM" id="SSF56091">
    <property type="entry name" value="DNA ligase/mRNA capping enzyme, catalytic domain"/>
    <property type="match status" value="1"/>
</dbReference>
<dbReference type="CDD" id="cd17748">
    <property type="entry name" value="BRCT_DNA_ligase_like"/>
    <property type="match status" value="1"/>
</dbReference>
<evidence type="ECO:0000313" key="17">
    <source>
        <dbReference type="EMBL" id="BDU49612.1"/>
    </source>
</evidence>
<feature type="binding site" evidence="14">
    <location>
        <position position="426"/>
    </location>
    <ligand>
        <name>Zn(2+)</name>
        <dbReference type="ChEBI" id="CHEBI:29105"/>
    </ligand>
</feature>
<feature type="binding site" evidence="14">
    <location>
        <position position="140"/>
    </location>
    <ligand>
        <name>NAD(+)</name>
        <dbReference type="ChEBI" id="CHEBI:57540"/>
    </ligand>
</feature>
<feature type="active site" description="N6-AMP-lysine intermediate" evidence="14">
    <location>
        <position position="119"/>
    </location>
</feature>
<feature type="binding site" evidence="14">
    <location>
        <position position="431"/>
    </location>
    <ligand>
        <name>Zn(2+)</name>
        <dbReference type="ChEBI" id="CHEBI:29105"/>
    </ligand>
</feature>
<dbReference type="FunFam" id="2.40.50.140:FF:000012">
    <property type="entry name" value="DNA ligase"/>
    <property type="match status" value="1"/>
</dbReference>
<evidence type="ECO:0000259" key="16">
    <source>
        <dbReference type="PROSITE" id="PS50172"/>
    </source>
</evidence>
<evidence type="ECO:0000256" key="2">
    <source>
        <dbReference type="ARBA" id="ARBA00012722"/>
    </source>
</evidence>